<accession>A0A8B7Y790</accession>
<dbReference type="Gene3D" id="2.10.70.10">
    <property type="entry name" value="Complement Module, domain 1"/>
    <property type="match status" value="3"/>
</dbReference>
<feature type="signal peptide" evidence="7">
    <location>
        <begin position="1"/>
        <end position="24"/>
    </location>
</feature>
<name>A0A8B7Y790_ACAPL</name>
<gene>
    <name evidence="11" type="primary">LOC110978405</name>
</gene>
<dbReference type="OrthoDB" id="6127264at2759"/>
<dbReference type="InterPro" id="IPR016187">
    <property type="entry name" value="CTDL_fold"/>
</dbReference>
<comment type="caution">
    <text evidence="4">Lacks conserved residue(s) required for the propagation of feature annotation.</text>
</comment>
<feature type="chain" id="PRO_5034350028" evidence="7">
    <location>
        <begin position="25"/>
        <end position="931"/>
    </location>
</feature>
<dbReference type="PANTHER" id="PTHR45656:SF4">
    <property type="entry name" value="PROTEIN CBR-CLEC-78"/>
    <property type="match status" value="1"/>
</dbReference>
<dbReference type="OMA" id="TNTHWWI"/>
<dbReference type="PANTHER" id="PTHR45656">
    <property type="entry name" value="PROTEIN CBR-CLEC-78"/>
    <property type="match status" value="1"/>
</dbReference>
<dbReference type="GeneID" id="110978405"/>
<evidence type="ECO:0000256" key="1">
    <source>
        <dbReference type="ARBA" id="ARBA00022729"/>
    </source>
</evidence>
<feature type="domain" description="C-type lectin" evidence="8">
    <location>
        <begin position="153"/>
        <end position="258"/>
    </location>
</feature>
<feature type="domain" description="Sushi" evidence="9">
    <location>
        <begin position="481"/>
        <end position="538"/>
    </location>
</feature>
<feature type="disulfide bond" evidence="4">
    <location>
        <begin position="509"/>
        <end position="536"/>
    </location>
</feature>
<dbReference type="PROSITE" id="PS50923">
    <property type="entry name" value="SUSHI"/>
    <property type="match status" value="4"/>
</dbReference>
<dbReference type="KEGG" id="aplc:110978405"/>
<dbReference type="SMART" id="SM00034">
    <property type="entry name" value="CLECT"/>
    <property type="match status" value="2"/>
</dbReference>
<evidence type="ECO:0000259" key="9">
    <source>
        <dbReference type="PROSITE" id="PS50923"/>
    </source>
</evidence>
<dbReference type="Pfam" id="PF00084">
    <property type="entry name" value="Sushi"/>
    <property type="match status" value="4"/>
</dbReference>
<dbReference type="Pfam" id="PF00059">
    <property type="entry name" value="Lectin_C"/>
    <property type="match status" value="2"/>
</dbReference>
<dbReference type="SUPFAM" id="SSF56436">
    <property type="entry name" value="C-type lectin-like"/>
    <property type="match status" value="2"/>
</dbReference>
<sequence length="931" mass="101520">MDSYRNRQVLPLFVFFVLITASQAIPCNSTESLSNVACHTNQTNGLEYVVCECLPGYELQGPTSVAVCLETGQGWGETMPNCTAIRCLAPDSPAGSIVTPAHDSYITGGTITYTCLEGFSGDEDPTRRCLPDGTWSETNFRCLPCSATGLLYDSQSCFIPVENGVSWSEAQSSCNANGWSLAKVENSEEQTFLFSQIDSREHWIGGKEATNWIWESSQMPIEYFTLADGEQNIVDNEGCLYLSALPDRSDLQWNDINCGSSVNPRMMYSICQFDLPCPSLPNFGAYDKYCIEFSQVSRTWYGARDYCKSNNRWLVEVTDQGLQDFLRNALMSSYGGTNTHWWIGGTVSTSRVWRWTDGELVKDTFWKDDQPGCDPSFPSGQDVKCIEMNFNLQQMDNWQCISCENQQRYYICRSDARNITTCGDPGVPLHGTRSELEYGTFNTSDIIQFMCEEGYKLTGSESRECLANGTWSGLPTTCNIITCEEPTPTANGNVTVLSAEYRGLAILSCAEGYEIDGEALIVCMSNGLWTSPNSTCVEVRVTSPEYLTTSSEVTAVVSTSKAASTTTQPTSYSSATSVELTTLQLTSRPDTGVSTSITDHSGGTTPETSNPTTQGVATVPTLSTGKPISTSYATTPSAHLTPVESTAPHSTTAPPQATTRVKPLSTHHVTEVATTLPSISRTMSESLTTSEDAITIVSTDAGSPDDEATLGSTELLIIITVSSILGLILLIFLLITICWCCSCRKDKKHLERYKASVALANKPANLETETVPPDVIGDLVVSAWPRSSFFDVRSGPPTVDNDYHGLGGDYAEPDYSTILPRASVRHESSSSAYQVPQFPAYARALFRPEMSRGRSLQQALVEEIELEKHVYQGAINGAQSESGDDEALESHSFGQAELFVVPSEEKSDALGYAKVELNRGGSHLSYPSHHA</sequence>
<dbReference type="Gene3D" id="3.10.100.10">
    <property type="entry name" value="Mannose-Binding Protein A, subunit A"/>
    <property type="match status" value="2"/>
</dbReference>
<evidence type="ECO:0000313" key="11">
    <source>
        <dbReference type="RefSeq" id="XP_022089084.1"/>
    </source>
</evidence>
<dbReference type="InterPro" id="IPR035976">
    <property type="entry name" value="Sushi/SCR/CCP_sf"/>
</dbReference>
<dbReference type="InterPro" id="IPR001304">
    <property type="entry name" value="C-type_lectin-like"/>
</dbReference>
<evidence type="ECO:0000256" key="4">
    <source>
        <dbReference type="PROSITE-ProRule" id="PRU00302"/>
    </source>
</evidence>
<dbReference type="InterPro" id="IPR051277">
    <property type="entry name" value="SEZ6_CSMD_C4BPB_Regulators"/>
</dbReference>
<dbReference type="AlphaFoldDB" id="A0A8B7Y790"/>
<dbReference type="Proteomes" id="UP000694845">
    <property type="component" value="Unplaced"/>
</dbReference>
<evidence type="ECO:0000313" key="10">
    <source>
        <dbReference type="Proteomes" id="UP000694845"/>
    </source>
</evidence>
<feature type="disulfide bond" evidence="4">
    <location>
        <begin position="115"/>
        <end position="142"/>
    </location>
</feature>
<evidence type="ECO:0000256" key="7">
    <source>
        <dbReference type="SAM" id="SignalP"/>
    </source>
</evidence>
<feature type="disulfide bond" evidence="4">
    <location>
        <begin position="422"/>
        <end position="465"/>
    </location>
</feature>
<keyword evidence="1 7" id="KW-0732">Signal</keyword>
<dbReference type="RefSeq" id="XP_022089084.1">
    <property type="nucleotide sequence ID" value="XM_022233392.1"/>
</dbReference>
<evidence type="ECO:0000256" key="3">
    <source>
        <dbReference type="ARBA" id="ARBA00023157"/>
    </source>
</evidence>
<dbReference type="CDD" id="cd00033">
    <property type="entry name" value="CCP"/>
    <property type="match status" value="3"/>
</dbReference>
<evidence type="ECO:0000259" key="8">
    <source>
        <dbReference type="PROSITE" id="PS50041"/>
    </source>
</evidence>
<dbReference type="PROSITE" id="PS50041">
    <property type="entry name" value="C_TYPE_LECTIN_2"/>
    <property type="match status" value="2"/>
</dbReference>
<evidence type="ECO:0000256" key="6">
    <source>
        <dbReference type="SAM" id="Phobius"/>
    </source>
</evidence>
<keyword evidence="6" id="KW-0812">Transmembrane</keyword>
<feature type="disulfide bond" evidence="4">
    <location>
        <begin position="451"/>
        <end position="478"/>
    </location>
</feature>
<feature type="compositionally biased region" description="Polar residues" evidence="5">
    <location>
        <begin position="585"/>
        <end position="659"/>
    </location>
</feature>
<dbReference type="SMART" id="SM00032">
    <property type="entry name" value="CCP"/>
    <property type="match status" value="4"/>
</dbReference>
<evidence type="ECO:0000256" key="5">
    <source>
        <dbReference type="SAM" id="MobiDB-lite"/>
    </source>
</evidence>
<protein>
    <submittedName>
        <fullName evidence="11">Uncharacterized protein LOC110978405 isoform X1</fullName>
    </submittedName>
</protein>
<keyword evidence="3 4" id="KW-1015">Disulfide bond</keyword>
<reference evidence="11" key="1">
    <citation type="submission" date="2025-08" db="UniProtKB">
        <authorList>
            <consortium name="RefSeq"/>
        </authorList>
    </citation>
    <scope>IDENTIFICATION</scope>
</reference>
<keyword evidence="2" id="KW-0677">Repeat</keyword>
<dbReference type="InterPro" id="IPR000436">
    <property type="entry name" value="Sushi_SCR_CCP_dom"/>
</dbReference>
<feature type="region of interest" description="Disordered" evidence="5">
    <location>
        <begin position="585"/>
        <end position="666"/>
    </location>
</feature>
<keyword evidence="6" id="KW-1133">Transmembrane helix</keyword>
<dbReference type="CDD" id="cd00037">
    <property type="entry name" value="CLECT"/>
    <property type="match status" value="2"/>
</dbReference>
<proteinExistence type="predicted"/>
<feature type="domain" description="Sushi" evidence="9">
    <location>
        <begin position="25"/>
        <end position="84"/>
    </location>
</feature>
<evidence type="ECO:0000256" key="2">
    <source>
        <dbReference type="ARBA" id="ARBA00022737"/>
    </source>
</evidence>
<organism evidence="10 11">
    <name type="scientific">Acanthaster planci</name>
    <name type="common">Crown-of-thorns starfish</name>
    <dbReference type="NCBI Taxonomy" id="133434"/>
    <lineage>
        <taxon>Eukaryota</taxon>
        <taxon>Metazoa</taxon>
        <taxon>Echinodermata</taxon>
        <taxon>Eleutherozoa</taxon>
        <taxon>Asterozoa</taxon>
        <taxon>Asteroidea</taxon>
        <taxon>Valvatacea</taxon>
        <taxon>Valvatida</taxon>
        <taxon>Acanthasteridae</taxon>
        <taxon>Acanthaster</taxon>
    </lineage>
</organism>
<feature type="domain" description="Sushi" evidence="9">
    <location>
        <begin position="85"/>
        <end position="144"/>
    </location>
</feature>
<keyword evidence="10" id="KW-1185">Reference proteome</keyword>
<dbReference type="SUPFAM" id="SSF57535">
    <property type="entry name" value="Complement control module/SCR domain"/>
    <property type="match status" value="4"/>
</dbReference>
<keyword evidence="6" id="KW-0472">Membrane</keyword>
<keyword evidence="4" id="KW-0768">Sushi</keyword>
<feature type="domain" description="C-type lectin" evidence="8">
    <location>
        <begin position="286"/>
        <end position="409"/>
    </location>
</feature>
<feature type="transmembrane region" description="Helical" evidence="6">
    <location>
        <begin position="715"/>
        <end position="742"/>
    </location>
</feature>
<feature type="domain" description="Sushi" evidence="9">
    <location>
        <begin position="420"/>
        <end position="480"/>
    </location>
</feature>
<dbReference type="InterPro" id="IPR016186">
    <property type="entry name" value="C-type_lectin-like/link_sf"/>
</dbReference>